<protein>
    <recommendedName>
        <fullName evidence="3">F-box domain-containing protein</fullName>
    </recommendedName>
</protein>
<sequence length="304" mass="34439">MGLLELPADVLQQVGELFVGEVEAAGLRGVSVVAREVASLVRVCKRVQPLVGSMWAALDKQTPQILSQLGISDILDEHGYGHLLGDKPYFGPINLQNHQAPTLRKHSAGLHALGRVERLLLRKHLSSVTGPFALSSPVTIGIEQLRAPMAIKVVVAVEKCQWFWCTPSPIWRSVPERRELEPIEMVRELNFSRYDRGLEQDQELRSLLDAHVSEASWPYGTCSRNTWWGLRKLVCDRWTPADIQAKHAQRRKAAGICLYCMEDPGQRCYNFCCAICCQSRRLPCHVHERCADSSRTKKQKRRRR</sequence>
<evidence type="ECO:0008006" key="3">
    <source>
        <dbReference type="Google" id="ProtNLM"/>
    </source>
</evidence>
<accession>A0AAW1Q9B8</accession>
<gene>
    <name evidence="1" type="ORF">WJX74_006408</name>
</gene>
<reference evidence="1 2" key="1">
    <citation type="journal article" date="2024" name="Nat. Commun.">
        <title>Phylogenomics reveals the evolutionary origins of lichenization in chlorophyte algae.</title>
        <authorList>
            <person name="Puginier C."/>
            <person name="Libourel C."/>
            <person name="Otte J."/>
            <person name="Skaloud P."/>
            <person name="Haon M."/>
            <person name="Grisel S."/>
            <person name="Petersen M."/>
            <person name="Berrin J.G."/>
            <person name="Delaux P.M."/>
            <person name="Dal Grande F."/>
            <person name="Keller J."/>
        </authorList>
    </citation>
    <scope>NUCLEOTIDE SEQUENCE [LARGE SCALE GENOMIC DNA]</scope>
    <source>
        <strain evidence="1 2">SAG 2145</strain>
    </source>
</reference>
<dbReference type="Proteomes" id="UP001438707">
    <property type="component" value="Unassembled WGS sequence"/>
</dbReference>
<dbReference type="EMBL" id="JALJOS010000056">
    <property type="protein sequence ID" value="KAK9818739.1"/>
    <property type="molecule type" value="Genomic_DNA"/>
</dbReference>
<keyword evidence="2" id="KW-1185">Reference proteome</keyword>
<evidence type="ECO:0000313" key="1">
    <source>
        <dbReference type="EMBL" id="KAK9818739.1"/>
    </source>
</evidence>
<name>A0AAW1Q9B8_9CHLO</name>
<organism evidence="1 2">
    <name type="scientific">Apatococcus lobatus</name>
    <dbReference type="NCBI Taxonomy" id="904363"/>
    <lineage>
        <taxon>Eukaryota</taxon>
        <taxon>Viridiplantae</taxon>
        <taxon>Chlorophyta</taxon>
        <taxon>core chlorophytes</taxon>
        <taxon>Trebouxiophyceae</taxon>
        <taxon>Chlorellales</taxon>
        <taxon>Chlorellaceae</taxon>
        <taxon>Apatococcus</taxon>
    </lineage>
</organism>
<evidence type="ECO:0000313" key="2">
    <source>
        <dbReference type="Proteomes" id="UP001438707"/>
    </source>
</evidence>
<proteinExistence type="predicted"/>
<comment type="caution">
    <text evidence="1">The sequence shown here is derived from an EMBL/GenBank/DDBJ whole genome shotgun (WGS) entry which is preliminary data.</text>
</comment>
<dbReference type="AlphaFoldDB" id="A0AAW1Q9B8"/>